<dbReference type="EMBL" id="JAQJCQ010000011">
    <property type="protein sequence ID" value="MEL4892486.1"/>
    <property type="molecule type" value="Genomic_DNA"/>
</dbReference>
<dbReference type="RefSeq" id="WP_342073874.1">
    <property type="nucleotide sequence ID" value="NZ_JAQJCQ010000011.1"/>
</dbReference>
<keyword evidence="5" id="KW-1185">Reference proteome</keyword>
<dbReference type="Proteomes" id="UP001486626">
    <property type="component" value="Unassembled WGS sequence"/>
</dbReference>
<comment type="caution">
    <text evidence="4">The sequence shown here is derived from an EMBL/GenBank/DDBJ whole genome shotgun (WGS) entry which is preliminary data.</text>
</comment>
<reference evidence="4 5" key="1">
    <citation type="journal article" date="2024" name="FEMS Microbiol. Lett.">
        <title>Xanthomonas protegens sp. nov., a novel rice seed-associated bacterium, provides in vivo protection against X. oryzae pv. oryzae, the bacterial leaf blight pathogen.</title>
        <authorList>
            <person name="Rana R."/>
            <person name="Sharma A."/>
            <person name="Madhavan V.N."/>
            <person name="Korpole S."/>
            <person name="Sonti R.V."/>
            <person name="Patel H.K."/>
            <person name="Patil P.B."/>
        </authorList>
    </citation>
    <scope>NUCLEOTIDE SEQUENCE [LARGE SCALE GENOMIC DNA]</scope>
    <source>
        <strain evidence="4 5">PPL118</strain>
    </source>
</reference>
<evidence type="ECO:0000313" key="5">
    <source>
        <dbReference type="Proteomes" id="UP001486626"/>
    </source>
</evidence>
<gene>
    <name evidence="4" type="ORF">PIQ37_13730</name>
</gene>
<dbReference type="Pfam" id="PF02129">
    <property type="entry name" value="Peptidase_S15"/>
    <property type="match status" value="1"/>
</dbReference>
<sequence>MRRHLFAAALAAALLSLAAPPPAHAERVTDFRMPVVVQGVDYDLAARVYRPTGPGPFPLIVIHHGTPADKRKLADTRLGFAHAARWFAARGYMVVLALRPGYGSSSGTYLEGAGNCHDVDFVVAGRKIAMAEAAIVDAAARLPGADPQRIVVVGQSAGGLGAVALADAPPPGVRGVISFAGGRGSNGKEVICAGEDRLVEAEKTLGAANMLPQLWLYAENDHFFRRDLAHRMYAAYRAGSTPPVTFVDLPPFGDDGHKTFAQADPSVWAGPVAAFLAQVLPQATSTTALPQASAAH</sequence>
<feature type="signal peptide" evidence="2">
    <location>
        <begin position="1"/>
        <end position="25"/>
    </location>
</feature>
<dbReference type="GO" id="GO:0016787">
    <property type="term" value="F:hydrolase activity"/>
    <property type="evidence" value="ECO:0007669"/>
    <property type="project" value="UniProtKB-KW"/>
</dbReference>
<dbReference type="Gene3D" id="3.40.50.1820">
    <property type="entry name" value="alpha/beta hydrolase"/>
    <property type="match status" value="1"/>
</dbReference>
<organism evidence="4 5">
    <name type="scientific">Xanthomonas protegens</name>
    <dbReference type="NCBI Taxonomy" id="3380705"/>
    <lineage>
        <taxon>Bacteria</taxon>
        <taxon>Pseudomonadati</taxon>
        <taxon>Pseudomonadota</taxon>
        <taxon>Gammaproteobacteria</taxon>
        <taxon>Lysobacterales</taxon>
        <taxon>Lysobacteraceae</taxon>
        <taxon>Xanthomonas</taxon>
    </lineage>
</organism>
<evidence type="ECO:0000259" key="3">
    <source>
        <dbReference type="Pfam" id="PF02129"/>
    </source>
</evidence>
<dbReference type="InterPro" id="IPR050261">
    <property type="entry name" value="FrsA_esterase"/>
</dbReference>
<evidence type="ECO:0000256" key="2">
    <source>
        <dbReference type="SAM" id="SignalP"/>
    </source>
</evidence>
<evidence type="ECO:0000256" key="1">
    <source>
        <dbReference type="ARBA" id="ARBA00022801"/>
    </source>
</evidence>
<dbReference type="InterPro" id="IPR000383">
    <property type="entry name" value="Xaa-Pro-like_dom"/>
</dbReference>
<keyword evidence="2" id="KW-0732">Signal</keyword>
<accession>A0ABU9LD64</accession>
<dbReference type="InterPro" id="IPR029058">
    <property type="entry name" value="AB_hydrolase_fold"/>
</dbReference>
<dbReference type="PANTHER" id="PTHR22946:SF9">
    <property type="entry name" value="POLYKETIDE TRANSFERASE AF380"/>
    <property type="match status" value="1"/>
</dbReference>
<evidence type="ECO:0000313" key="4">
    <source>
        <dbReference type="EMBL" id="MEL4892486.1"/>
    </source>
</evidence>
<protein>
    <submittedName>
        <fullName evidence="4">CocE/NonD family hydrolase</fullName>
    </submittedName>
</protein>
<feature type="chain" id="PRO_5046827934" evidence="2">
    <location>
        <begin position="26"/>
        <end position="296"/>
    </location>
</feature>
<dbReference type="SUPFAM" id="SSF53474">
    <property type="entry name" value="alpha/beta-Hydrolases"/>
    <property type="match status" value="1"/>
</dbReference>
<dbReference type="PANTHER" id="PTHR22946">
    <property type="entry name" value="DIENELACTONE HYDROLASE DOMAIN-CONTAINING PROTEIN-RELATED"/>
    <property type="match status" value="1"/>
</dbReference>
<proteinExistence type="predicted"/>
<feature type="domain" description="Xaa-Pro dipeptidyl-peptidase-like" evidence="3">
    <location>
        <begin position="43"/>
        <end position="207"/>
    </location>
</feature>
<keyword evidence="1 4" id="KW-0378">Hydrolase</keyword>
<name>A0ABU9LD64_9XANT</name>